<name>A0A448Z2Y4_9STRA</name>
<proteinExistence type="predicted"/>
<gene>
    <name evidence="1" type="ORF">PSNMU_V1.4_AUG-EV-PASAV3_0031440</name>
</gene>
<organism evidence="1 2">
    <name type="scientific">Pseudo-nitzschia multistriata</name>
    <dbReference type="NCBI Taxonomy" id="183589"/>
    <lineage>
        <taxon>Eukaryota</taxon>
        <taxon>Sar</taxon>
        <taxon>Stramenopiles</taxon>
        <taxon>Ochrophyta</taxon>
        <taxon>Bacillariophyta</taxon>
        <taxon>Bacillariophyceae</taxon>
        <taxon>Bacillariophycidae</taxon>
        <taxon>Bacillariales</taxon>
        <taxon>Bacillariaceae</taxon>
        <taxon>Pseudo-nitzschia</taxon>
    </lineage>
</organism>
<reference evidence="1 2" key="1">
    <citation type="submission" date="2019-01" db="EMBL/GenBank/DDBJ databases">
        <authorList>
            <person name="Ferrante I. M."/>
        </authorList>
    </citation>
    <scope>NUCLEOTIDE SEQUENCE [LARGE SCALE GENOMIC DNA]</scope>
    <source>
        <strain evidence="1 2">B856</strain>
    </source>
</reference>
<sequence length="176" mass="20042">MGNLPGNNRSEHLPQIAVAPMVDLRWEGRHRRNRGIGSRWSPAAYEYELSWGCKTFYGTSRCRRRNVRIHNGSSVLPTVICLGGAASKAPVRARGGIHQNCVPGHRLFPRYARGDTDSLVLLPMGEFVWNCATRNRWPRTTTHCQRHPLDPKIRLRESSILYSEEKTMAKIFLIHG</sequence>
<accession>A0A448Z2Y4</accession>
<dbReference type="AlphaFoldDB" id="A0A448Z2Y4"/>
<dbReference type="EMBL" id="CAACVS010000088">
    <property type="protein sequence ID" value="VEU36388.1"/>
    <property type="molecule type" value="Genomic_DNA"/>
</dbReference>
<evidence type="ECO:0000313" key="1">
    <source>
        <dbReference type="EMBL" id="VEU36388.1"/>
    </source>
</evidence>
<protein>
    <submittedName>
        <fullName evidence="1">Uncharacterized protein</fullName>
    </submittedName>
</protein>
<keyword evidence="2" id="KW-1185">Reference proteome</keyword>
<evidence type="ECO:0000313" key="2">
    <source>
        <dbReference type="Proteomes" id="UP000291116"/>
    </source>
</evidence>
<dbReference type="Proteomes" id="UP000291116">
    <property type="component" value="Unassembled WGS sequence"/>
</dbReference>